<evidence type="ECO:0000256" key="1">
    <source>
        <dbReference type="SAM" id="MobiDB-lite"/>
    </source>
</evidence>
<reference evidence="2 3" key="1">
    <citation type="submission" date="2021-06" db="EMBL/GenBank/DDBJ databases">
        <title>Caerostris darwini draft genome.</title>
        <authorList>
            <person name="Kono N."/>
            <person name="Arakawa K."/>
        </authorList>
    </citation>
    <scope>NUCLEOTIDE SEQUENCE [LARGE SCALE GENOMIC DNA]</scope>
</reference>
<dbReference type="Proteomes" id="UP001054837">
    <property type="component" value="Unassembled WGS sequence"/>
</dbReference>
<keyword evidence="3" id="KW-1185">Reference proteome</keyword>
<organism evidence="2 3">
    <name type="scientific">Caerostris darwini</name>
    <dbReference type="NCBI Taxonomy" id="1538125"/>
    <lineage>
        <taxon>Eukaryota</taxon>
        <taxon>Metazoa</taxon>
        <taxon>Ecdysozoa</taxon>
        <taxon>Arthropoda</taxon>
        <taxon>Chelicerata</taxon>
        <taxon>Arachnida</taxon>
        <taxon>Araneae</taxon>
        <taxon>Araneomorphae</taxon>
        <taxon>Entelegynae</taxon>
        <taxon>Araneoidea</taxon>
        <taxon>Araneidae</taxon>
        <taxon>Caerostris</taxon>
    </lineage>
</organism>
<dbReference type="EMBL" id="BPLQ01014730">
    <property type="protein sequence ID" value="GIY82667.1"/>
    <property type="molecule type" value="Genomic_DNA"/>
</dbReference>
<feature type="region of interest" description="Disordered" evidence="1">
    <location>
        <begin position="1"/>
        <end position="38"/>
    </location>
</feature>
<evidence type="ECO:0000313" key="3">
    <source>
        <dbReference type="Proteomes" id="UP001054837"/>
    </source>
</evidence>
<name>A0AAV4WJ55_9ARAC</name>
<accession>A0AAV4WJ55</accession>
<sequence>MATNYAGPSQRRRVGRPSWSRPPGHSGGKGRTHSLKAADWRETCCSERASDRKKINKKKTINFLSNPSVGILFTRTRQTALSLSFCCEGNPWRAWRLSSSRGLVPVLMLRFTNNFLGLFCGKVVYFGEEIP</sequence>
<proteinExistence type="predicted"/>
<dbReference type="AlphaFoldDB" id="A0AAV4WJ55"/>
<evidence type="ECO:0000313" key="2">
    <source>
        <dbReference type="EMBL" id="GIY82667.1"/>
    </source>
</evidence>
<gene>
    <name evidence="2" type="ORF">CDAR_485881</name>
</gene>
<protein>
    <submittedName>
        <fullName evidence="2">Uncharacterized protein</fullName>
    </submittedName>
</protein>
<comment type="caution">
    <text evidence="2">The sequence shown here is derived from an EMBL/GenBank/DDBJ whole genome shotgun (WGS) entry which is preliminary data.</text>
</comment>